<dbReference type="PATRIC" id="fig|1618436.3.peg.820"/>
<organism evidence="6 7">
    <name type="scientific">Candidatus Gottesmanbacteria bacterium GW2011_GWA1_43_11</name>
    <dbReference type="NCBI Taxonomy" id="1618436"/>
    <lineage>
        <taxon>Bacteria</taxon>
        <taxon>Candidatus Gottesmaniibacteriota</taxon>
    </lineage>
</organism>
<reference evidence="6 7" key="1">
    <citation type="journal article" date="2015" name="Nature">
        <title>rRNA introns, odd ribosomes, and small enigmatic genomes across a large radiation of phyla.</title>
        <authorList>
            <person name="Brown C.T."/>
            <person name="Hug L.A."/>
            <person name="Thomas B.C."/>
            <person name="Sharon I."/>
            <person name="Castelle C.J."/>
            <person name="Singh A."/>
            <person name="Wilkins M.J."/>
            <person name="Williams K.H."/>
            <person name="Banfield J.F."/>
        </authorList>
    </citation>
    <scope>NUCLEOTIDE SEQUENCE [LARGE SCALE GENOMIC DNA]</scope>
</reference>
<protein>
    <submittedName>
        <fullName evidence="6">Extracellular solute-binding protein family 5</fullName>
    </submittedName>
</protein>
<keyword evidence="3" id="KW-0732">Signal</keyword>
<dbReference type="CDD" id="cd00995">
    <property type="entry name" value="PBP2_NikA_DppA_OppA_like"/>
    <property type="match status" value="1"/>
</dbReference>
<accession>A0A0G1ENV1</accession>
<dbReference type="PANTHER" id="PTHR30290">
    <property type="entry name" value="PERIPLASMIC BINDING COMPONENT OF ABC TRANSPORTER"/>
    <property type="match status" value="1"/>
</dbReference>
<dbReference type="Pfam" id="PF00496">
    <property type="entry name" value="SBP_bac_5"/>
    <property type="match status" value="1"/>
</dbReference>
<dbReference type="GO" id="GO:0042597">
    <property type="term" value="C:periplasmic space"/>
    <property type="evidence" value="ECO:0007669"/>
    <property type="project" value="UniProtKB-ARBA"/>
</dbReference>
<dbReference type="InterPro" id="IPR030678">
    <property type="entry name" value="Peptide/Ni-bd"/>
</dbReference>
<evidence type="ECO:0000256" key="1">
    <source>
        <dbReference type="ARBA" id="ARBA00005695"/>
    </source>
</evidence>
<dbReference type="Gene3D" id="3.90.76.10">
    <property type="entry name" value="Dipeptide-binding Protein, Domain 1"/>
    <property type="match status" value="1"/>
</dbReference>
<comment type="similarity">
    <text evidence="1">Belongs to the bacterial solute-binding protein 5 family.</text>
</comment>
<proteinExistence type="inferred from homology"/>
<sequence>MTVPKKIRVASWFIGGIVRKHHRKISVGFVAGIALVLLFLHFGATITNRLTEQHTVMGLVGSFTPTELPVEIQRLLSIGLTAVDATGEVSPALATTWTVSPDGKEYTFTLRTDVSWHDGKPFTAYDVNYNLRDVEFTATSDTTLVVKLKEPFTPLPSFLSKPLFRKGLIGLGSYKISSIRLKGEYVSYTKLTPLEPDLPELEIKFYPSETMVKTAFKLGEITMLDDITDPDPFKTWNTVMLQENRKFDHYVGIFFNLNNEFIAAKKKELRQALSYAITKPEENRVATPLSTRSWAYTNRVKQYEKDEVAAHELIEGIGIQPEDTITLSTFPAYFSLAQTIASEWEAVGMKTKIKVENSVPTDYQALLVAQEIPPDPDQYPMWHSTQKETNITGYANPKIDKLLEDARKETDLENREVIYYDFQRYLVEEAPAIFLFHPVTYTVTRK</sequence>
<evidence type="ECO:0000313" key="6">
    <source>
        <dbReference type="EMBL" id="KKS84696.1"/>
    </source>
</evidence>
<dbReference type="PANTHER" id="PTHR30290:SF9">
    <property type="entry name" value="OLIGOPEPTIDE-BINDING PROTEIN APPA"/>
    <property type="match status" value="1"/>
</dbReference>
<evidence type="ECO:0000259" key="5">
    <source>
        <dbReference type="Pfam" id="PF00496"/>
    </source>
</evidence>
<keyword evidence="4" id="KW-0812">Transmembrane</keyword>
<evidence type="ECO:0000256" key="4">
    <source>
        <dbReference type="SAM" id="Phobius"/>
    </source>
</evidence>
<dbReference type="GO" id="GO:1904680">
    <property type="term" value="F:peptide transmembrane transporter activity"/>
    <property type="evidence" value="ECO:0007669"/>
    <property type="project" value="TreeGrafter"/>
</dbReference>
<gene>
    <name evidence="6" type="ORF">UV59_C0015G0019</name>
</gene>
<keyword evidence="4" id="KW-0472">Membrane</keyword>
<dbReference type="GO" id="GO:0043190">
    <property type="term" value="C:ATP-binding cassette (ABC) transporter complex"/>
    <property type="evidence" value="ECO:0007669"/>
    <property type="project" value="InterPro"/>
</dbReference>
<dbReference type="Gene3D" id="3.10.105.10">
    <property type="entry name" value="Dipeptide-binding Protein, Domain 3"/>
    <property type="match status" value="1"/>
</dbReference>
<dbReference type="GO" id="GO:0015833">
    <property type="term" value="P:peptide transport"/>
    <property type="evidence" value="ECO:0007669"/>
    <property type="project" value="TreeGrafter"/>
</dbReference>
<keyword evidence="4" id="KW-1133">Transmembrane helix</keyword>
<dbReference type="AlphaFoldDB" id="A0A0G1ENV1"/>
<dbReference type="STRING" id="1618436.UV59_C0015G0019"/>
<dbReference type="InterPro" id="IPR000914">
    <property type="entry name" value="SBP_5_dom"/>
</dbReference>
<dbReference type="Gene3D" id="3.40.190.10">
    <property type="entry name" value="Periplasmic binding protein-like II"/>
    <property type="match status" value="1"/>
</dbReference>
<comment type="caution">
    <text evidence="6">The sequence shown here is derived from an EMBL/GenBank/DDBJ whole genome shotgun (WGS) entry which is preliminary data.</text>
</comment>
<evidence type="ECO:0000256" key="3">
    <source>
        <dbReference type="ARBA" id="ARBA00022729"/>
    </source>
</evidence>
<evidence type="ECO:0000256" key="2">
    <source>
        <dbReference type="ARBA" id="ARBA00022448"/>
    </source>
</evidence>
<evidence type="ECO:0000313" key="7">
    <source>
        <dbReference type="Proteomes" id="UP000034543"/>
    </source>
</evidence>
<dbReference type="SUPFAM" id="SSF53850">
    <property type="entry name" value="Periplasmic binding protein-like II"/>
    <property type="match status" value="1"/>
</dbReference>
<feature type="transmembrane region" description="Helical" evidence="4">
    <location>
        <begin position="25"/>
        <end position="44"/>
    </location>
</feature>
<dbReference type="EMBL" id="LCFB01000015">
    <property type="protein sequence ID" value="KKS84696.1"/>
    <property type="molecule type" value="Genomic_DNA"/>
</dbReference>
<feature type="domain" description="Solute-binding protein family 5" evidence="5">
    <location>
        <begin position="88"/>
        <end position="133"/>
    </location>
</feature>
<dbReference type="Proteomes" id="UP000034543">
    <property type="component" value="Unassembled WGS sequence"/>
</dbReference>
<name>A0A0G1ENV1_9BACT</name>
<keyword evidence="2" id="KW-0813">Transport</keyword>
<dbReference type="PIRSF" id="PIRSF002741">
    <property type="entry name" value="MppA"/>
    <property type="match status" value="1"/>
</dbReference>
<dbReference type="InterPro" id="IPR039424">
    <property type="entry name" value="SBP_5"/>
</dbReference>